<reference evidence="9 10" key="1">
    <citation type="journal article" date="2013" name="Genome Announc.">
        <title>Draft Genome of the Marine Gammaproteobacterium Halomonas titanicae.</title>
        <authorList>
            <person name="Sanchez-Porro C."/>
            <person name="de la Haba R.R."/>
            <person name="Cruz-Hernandez N."/>
            <person name="Gonzalez J.M."/>
            <person name="Reyes-Guirao C."/>
            <person name="Navarro-Sampedro L."/>
            <person name="Carballo M."/>
            <person name="Ventosa A."/>
        </authorList>
    </citation>
    <scope>NUCLEOTIDE SEQUENCE [LARGE SCALE GENOMIC DNA]</scope>
    <source>
        <strain evidence="9 10">BH1</strain>
    </source>
</reference>
<dbReference type="FunFam" id="3.30.70.1730:FF:000001">
    <property type="entry name" value="50S ribosomal protein L10"/>
    <property type="match status" value="1"/>
</dbReference>
<dbReference type="EMBL" id="AOPO01000014">
    <property type="protein sequence ID" value="ELY20665.1"/>
    <property type="molecule type" value="Genomic_DNA"/>
</dbReference>
<evidence type="ECO:0000256" key="8">
    <source>
        <dbReference type="HAMAP-Rule" id="MF_00362"/>
    </source>
</evidence>
<dbReference type="CDD" id="cd05797">
    <property type="entry name" value="Ribosomal_L10"/>
    <property type="match status" value="1"/>
</dbReference>
<dbReference type="Proteomes" id="UP000011651">
    <property type="component" value="Unassembled WGS sequence"/>
</dbReference>
<evidence type="ECO:0000256" key="2">
    <source>
        <dbReference type="ARBA" id="ARBA00008889"/>
    </source>
</evidence>
<dbReference type="SUPFAM" id="SSF160369">
    <property type="entry name" value="Ribosomal protein L10-like"/>
    <property type="match status" value="1"/>
</dbReference>
<keyword evidence="4 8" id="KW-0694">RNA-binding</keyword>
<evidence type="ECO:0000256" key="1">
    <source>
        <dbReference type="ARBA" id="ARBA00002633"/>
    </source>
</evidence>
<dbReference type="PROSITE" id="PS01109">
    <property type="entry name" value="RIBOSOMAL_L10"/>
    <property type="match status" value="1"/>
</dbReference>
<dbReference type="GO" id="GO:0006412">
    <property type="term" value="P:translation"/>
    <property type="evidence" value="ECO:0007669"/>
    <property type="project" value="UniProtKB-UniRule"/>
</dbReference>
<dbReference type="NCBIfam" id="NF000955">
    <property type="entry name" value="PRK00099.1-1"/>
    <property type="match status" value="1"/>
</dbReference>
<dbReference type="InterPro" id="IPR001790">
    <property type="entry name" value="Ribosomal_uL10"/>
</dbReference>
<dbReference type="GO" id="GO:0070180">
    <property type="term" value="F:large ribosomal subunit rRNA binding"/>
    <property type="evidence" value="ECO:0007669"/>
    <property type="project" value="UniProtKB-UniRule"/>
</dbReference>
<keyword evidence="6 8" id="KW-0687">Ribonucleoprotein</keyword>
<evidence type="ECO:0000256" key="6">
    <source>
        <dbReference type="ARBA" id="ARBA00023274"/>
    </source>
</evidence>
<proteinExistence type="inferred from homology"/>
<comment type="caution">
    <text evidence="9">The sequence shown here is derived from an EMBL/GenBank/DDBJ whole genome shotgun (WGS) entry which is preliminary data.</text>
</comment>
<accession>L9U6Y2</accession>
<dbReference type="Gene3D" id="3.30.70.1730">
    <property type="match status" value="1"/>
</dbReference>
<comment type="function">
    <text evidence="1 8">Forms part of the ribosomal stalk, playing a central role in the interaction of the ribosome with GTP-bound translation factors.</text>
</comment>
<dbReference type="PANTHER" id="PTHR11560">
    <property type="entry name" value="39S RIBOSOMAL PROTEIN L10, MITOCHONDRIAL"/>
    <property type="match status" value="1"/>
</dbReference>
<evidence type="ECO:0000256" key="5">
    <source>
        <dbReference type="ARBA" id="ARBA00022980"/>
    </source>
</evidence>
<dbReference type="Gene3D" id="6.10.250.2350">
    <property type="match status" value="1"/>
</dbReference>
<keyword evidence="3 8" id="KW-0699">rRNA-binding</keyword>
<evidence type="ECO:0000256" key="7">
    <source>
        <dbReference type="ARBA" id="ARBA00035202"/>
    </source>
</evidence>
<comment type="similarity">
    <text evidence="2 8">Belongs to the universal ribosomal protein uL10 family.</text>
</comment>
<dbReference type="GO" id="GO:0003735">
    <property type="term" value="F:structural constituent of ribosome"/>
    <property type="evidence" value="ECO:0007669"/>
    <property type="project" value="InterPro"/>
</dbReference>
<dbReference type="InterPro" id="IPR022973">
    <property type="entry name" value="Ribosomal_uL10_bac"/>
</dbReference>
<dbReference type="AlphaFoldDB" id="L9U6Y2"/>
<gene>
    <name evidence="8" type="primary">rplJ</name>
    <name evidence="9" type="ORF">HALTITAN_2654</name>
</gene>
<sequence>MGRDGNHRNLPGFRHEGVITVPLALEGKKAIVAEVSEAAKGALSVVVADSRGVTVGKMTDLRKQARENGVELRVVRNTLARRALEGTQWECLNDSFVGPTLLAFSTDHPGAAARLFKEFAKADKNFEVKALAYEGELIPAADIDRLATLPTHDEAIAKLMSVMKEASAGKLVRTLAALRDQKQEAA</sequence>
<dbReference type="InterPro" id="IPR043141">
    <property type="entry name" value="Ribosomal_uL10-like_sf"/>
</dbReference>
<evidence type="ECO:0000313" key="10">
    <source>
        <dbReference type="Proteomes" id="UP000011651"/>
    </source>
</evidence>
<evidence type="ECO:0000256" key="3">
    <source>
        <dbReference type="ARBA" id="ARBA00022730"/>
    </source>
</evidence>
<dbReference type="GO" id="GO:0015934">
    <property type="term" value="C:large ribosomal subunit"/>
    <property type="evidence" value="ECO:0007669"/>
    <property type="project" value="InterPro"/>
</dbReference>
<dbReference type="PATRIC" id="fig|1204738.3.peg.4015"/>
<dbReference type="HAMAP" id="MF_00362">
    <property type="entry name" value="Ribosomal_uL10"/>
    <property type="match status" value="1"/>
</dbReference>
<keyword evidence="5 8" id="KW-0689">Ribosomal protein</keyword>
<organism evidence="9 10">
    <name type="scientific">Vreelandella titanicae BH1</name>
    <dbReference type="NCBI Taxonomy" id="1204738"/>
    <lineage>
        <taxon>Bacteria</taxon>
        <taxon>Pseudomonadati</taxon>
        <taxon>Pseudomonadota</taxon>
        <taxon>Gammaproteobacteria</taxon>
        <taxon>Oceanospirillales</taxon>
        <taxon>Halomonadaceae</taxon>
        <taxon>Vreelandella</taxon>
    </lineage>
</organism>
<dbReference type="InterPro" id="IPR047865">
    <property type="entry name" value="Ribosomal_uL10_bac_type"/>
</dbReference>
<evidence type="ECO:0000313" key="9">
    <source>
        <dbReference type="EMBL" id="ELY20665.1"/>
    </source>
</evidence>
<name>L9U6Y2_9GAMM</name>
<comment type="subunit">
    <text evidence="8">Part of the ribosomal stalk of the 50S ribosomal subunit. The N-terminus interacts with L11 and the large rRNA to form the base of the stalk. The C-terminus forms an elongated spine to which L12 dimers bind in a sequential fashion forming a multimeric L10(L12)X complex.</text>
</comment>
<dbReference type="Pfam" id="PF00466">
    <property type="entry name" value="Ribosomal_L10"/>
    <property type="match status" value="1"/>
</dbReference>
<dbReference type="InterPro" id="IPR002363">
    <property type="entry name" value="Ribosomal_uL10_CS_bac"/>
</dbReference>
<protein>
    <recommendedName>
        <fullName evidence="7 8">Large ribosomal subunit protein uL10</fullName>
    </recommendedName>
</protein>
<evidence type="ECO:0000256" key="4">
    <source>
        <dbReference type="ARBA" id="ARBA00022884"/>
    </source>
</evidence>